<dbReference type="Proteomes" id="UP000564629">
    <property type="component" value="Unassembled WGS sequence"/>
</dbReference>
<comment type="caution">
    <text evidence="1">The sequence shown here is derived from an EMBL/GenBank/DDBJ whole genome shotgun (WGS) entry which is preliminary data.</text>
</comment>
<organism evidence="1 3">
    <name type="scientific">Cellulomonas hominis</name>
    <dbReference type="NCBI Taxonomy" id="156981"/>
    <lineage>
        <taxon>Bacteria</taxon>
        <taxon>Bacillati</taxon>
        <taxon>Actinomycetota</taxon>
        <taxon>Actinomycetes</taxon>
        <taxon>Micrococcales</taxon>
        <taxon>Cellulomonadaceae</taxon>
        <taxon>Cellulomonas</taxon>
    </lineage>
</organism>
<dbReference type="AlphaFoldDB" id="A0A511FD10"/>
<keyword evidence="3" id="KW-1185">Reference proteome</keyword>
<dbReference type="EMBL" id="BJVQ01000029">
    <property type="protein sequence ID" value="GEL47092.1"/>
    <property type="molecule type" value="Genomic_DNA"/>
</dbReference>
<evidence type="ECO:0000313" key="4">
    <source>
        <dbReference type="Proteomes" id="UP000564629"/>
    </source>
</evidence>
<dbReference type="Proteomes" id="UP000321723">
    <property type="component" value="Unassembled WGS sequence"/>
</dbReference>
<gene>
    <name evidence="1" type="ORF">CHO01_22080</name>
    <name evidence="2" type="ORF">HNR08_003404</name>
</gene>
<evidence type="ECO:0000313" key="3">
    <source>
        <dbReference type="Proteomes" id="UP000321723"/>
    </source>
</evidence>
<dbReference type="RefSeq" id="WP_183835156.1">
    <property type="nucleotide sequence ID" value="NZ_BJVQ01000029.1"/>
</dbReference>
<reference evidence="1 3" key="1">
    <citation type="submission" date="2019-07" db="EMBL/GenBank/DDBJ databases">
        <title>Whole genome shotgun sequence of Cellulomonas hominis NBRC 16055.</title>
        <authorList>
            <person name="Hosoyama A."/>
            <person name="Uohara A."/>
            <person name="Ohji S."/>
            <person name="Ichikawa N."/>
        </authorList>
    </citation>
    <scope>NUCLEOTIDE SEQUENCE [LARGE SCALE GENOMIC DNA]</scope>
    <source>
        <strain evidence="1 3">NBRC 16055</strain>
    </source>
</reference>
<accession>A0A511FD10</accession>
<name>A0A511FD10_9CELL</name>
<sequence length="191" mass="19253">MSTNPEQPNRRRRLGALLVAGVAIAAIGVQGANSLFTDQEVVSDNTFAAGTFDLTAAQPGEKIAIPNMLPGDSETFTVDVGNGGSLELRYALTGGFIAVTEGGDNLGDVLNLEVADSSGTSLFSGTANAASAPLIGDTTAVGPNGGRILAGGATEALTITVTYPEDADNSYAGTDAELVLTFDAEQTANNA</sequence>
<proteinExistence type="predicted"/>
<protein>
    <submittedName>
        <fullName evidence="2">Putative ribosomally synthesized peptide with SipW-like signal peptide</fullName>
    </submittedName>
</protein>
<evidence type="ECO:0000313" key="1">
    <source>
        <dbReference type="EMBL" id="GEL47092.1"/>
    </source>
</evidence>
<dbReference type="NCBIfam" id="TIGR04088">
    <property type="entry name" value="cognate_SipW"/>
    <property type="match status" value="1"/>
</dbReference>
<dbReference type="InterPro" id="IPR022121">
    <property type="entry name" value="Peptidase_M73_camelysin"/>
</dbReference>
<reference evidence="2 4" key="2">
    <citation type="submission" date="2020-08" db="EMBL/GenBank/DDBJ databases">
        <title>Sequencing the genomes of 1000 actinobacteria strains.</title>
        <authorList>
            <person name="Klenk H.-P."/>
        </authorList>
    </citation>
    <scope>NUCLEOTIDE SEQUENCE [LARGE SCALE GENOMIC DNA]</scope>
    <source>
        <strain evidence="2 4">DSM 9581</strain>
    </source>
</reference>
<evidence type="ECO:0000313" key="2">
    <source>
        <dbReference type="EMBL" id="MBB5474668.1"/>
    </source>
</evidence>
<dbReference type="EMBL" id="JACHDN010000001">
    <property type="protein sequence ID" value="MBB5474668.1"/>
    <property type="molecule type" value="Genomic_DNA"/>
</dbReference>
<dbReference type="InterPro" id="IPR023833">
    <property type="entry name" value="Signal_pept_SipW-depend-type"/>
</dbReference>
<dbReference type="Pfam" id="PF12389">
    <property type="entry name" value="Peptidase_M73"/>
    <property type="match status" value="1"/>
</dbReference>